<dbReference type="InterPro" id="IPR022775">
    <property type="entry name" value="AP_mu_sigma_su"/>
</dbReference>
<dbReference type="Gene3D" id="3.30.450.60">
    <property type="match status" value="1"/>
</dbReference>
<accession>A0AB34JGW6</accession>
<evidence type="ECO:0000256" key="4">
    <source>
        <dbReference type="ARBA" id="ARBA00023136"/>
    </source>
</evidence>
<dbReference type="Pfam" id="PF00928">
    <property type="entry name" value="Adap_comp_sub"/>
    <property type="match status" value="1"/>
</dbReference>
<keyword evidence="4" id="KW-0472">Membrane</keyword>
<dbReference type="Gene3D" id="2.60.40.1170">
    <property type="entry name" value="Mu homology domain, subdomain B"/>
    <property type="match status" value="2"/>
</dbReference>
<reference evidence="8 9" key="1">
    <citation type="journal article" date="2024" name="Science">
        <title>Giant polyketide synthase enzymes in the biosynthesis of giant marine polyether toxins.</title>
        <authorList>
            <person name="Fallon T.R."/>
            <person name="Shende V.V."/>
            <person name="Wierzbicki I.H."/>
            <person name="Pendleton A.L."/>
            <person name="Watervoot N.F."/>
            <person name="Auber R.P."/>
            <person name="Gonzalez D.J."/>
            <person name="Wisecaver J.H."/>
            <person name="Moore B.S."/>
        </authorList>
    </citation>
    <scope>NUCLEOTIDE SEQUENCE [LARGE SCALE GENOMIC DNA]</scope>
    <source>
        <strain evidence="8 9">12B1</strain>
    </source>
</reference>
<dbReference type="EMBL" id="JBGBPQ010000008">
    <property type="protein sequence ID" value="KAL1521104.1"/>
    <property type="molecule type" value="Genomic_DNA"/>
</dbReference>
<dbReference type="FunFam" id="3.30.450.60:FF:000002">
    <property type="entry name" value="AP-2 complex subunit mu, putative"/>
    <property type="match status" value="1"/>
</dbReference>
<dbReference type="InterPro" id="IPR050431">
    <property type="entry name" value="Adaptor_comp_med_subunit"/>
</dbReference>
<dbReference type="SUPFAM" id="SSF49447">
    <property type="entry name" value="Second domain of Mu2 adaptin subunit (ap50) of ap2 adaptor"/>
    <property type="match status" value="1"/>
</dbReference>
<evidence type="ECO:0000259" key="6">
    <source>
        <dbReference type="PROSITE" id="PS51072"/>
    </source>
</evidence>
<dbReference type="InterPro" id="IPR001392">
    <property type="entry name" value="Clathrin_mu"/>
</dbReference>
<evidence type="ECO:0000313" key="8">
    <source>
        <dbReference type="EMBL" id="KAL1521114.1"/>
    </source>
</evidence>
<proteinExistence type="inferred from homology"/>
<evidence type="ECO:0000313" key="7">
    <source>
        <dbReference type="EMBL" id="KAL1521104.1"/>
    </source>
</evidence>
<feature type="domain" description="MHD" evidence="6">
    <location>
        <begin position="177"/>
        <end position="423"/>
    </location>
</feature>
<dbReference type="GO" id="GO:0016192">
    <property type="term" value="P:vesicle-mediated transport"/>
    <property type="evidence" value="ECO:0007669"/>
    <property type="project" value="InterPro"/>
</dbReference>
<dbReference type="PIRSF" id="PIRSF005992">
    <property type="entry name" value="Clathrin_mu"/>
    <property type="match status" value="1"/>
</dbReference>
<dbReference type="PROSITE" id="PS51072">
    <property type="entry name" value="MHD"/>
    <property type="match status" value="1"/>
</dbReference>
<dbReference type="InterPro" id="IPR028565">
    <property type="entry name" value="MHD"/>
</dbReference>
<dbReference type="Pfam" id="PF01217">
    <property type="entry name" value="Clat_adaptor_s"/>
    <property type="match status" value="1"/>
</dbReference>
<protein>
    <recommendedName>
        <fullName evidence="6">MHD domain-containing protein</fullName>
    </recommendedName>
</protein>
<evidence type="ECO:0000256" key="5">
    <source>
        <dbReference type="PIRNR" id="PIRNR005992"/>
    </source>
</evidence>
<dbReference type="GO" id="GO:0006886">
    <property type="term" value="P:intracellular protein transport"/>
    <property type="evidence" value="ECO:0007669"/>
    <property type="project" value="UniProtKB-UniRule"/>
</dbReference>
<keyword evidence="9" id="KW-1185">Reference proteome</keyword>
<dbReference type="SUPFAM" id="SSF64356">
    <property type="entry name" value="SNARE-like"/>
    <property type="match status" value="1"/>
</dbReference>
<dbReference type="AlphaFoldDB" id="A0AB34JGW6"/>
<dbReference type="PANTHER" id="PTHR10529">
    <property type="entry name" value="AP COMPLEX SUBUNIT MU"/>
    <property type="match status" value="1"/>
</dbReference>
<dbReference type="CDD" id="cd09252">
    <property type="entry name" value="AP-3_Mu3_Cterm"/>
    <property type="match status" value="1"/>
</dbReference>
<evidence type="ECO:0000256" key="1">
    <source>
        <dbReference type="ARBA" id="ARBA00004308"/>
    </source>
</evidence>
<evidence type="ECO:0000313" key="9">
    <source>
        <dbReference type="Proteomes" id="UP001515480"/>
    </source>
</evidence>
<dbReference type="PRINTS" id="PR00314">
    <property type="entry name" value="CLATHRINADPT"/>
</dbReference>
<dbReference type="Proteomes" id="UP001515480">
    <property type="component" value="Unassembled WGS sequence"/>
</dbReference>
<dbReference type="GO" id="GO:0030131">
    <property type="term" value="C:clathrin adaptor complex"/>
    <property type="evidence" value="ECO:0007669"/>
    <property type="project" value="UniProtKB-UniRule"/>
</dbReference>
<organism evidence="8 9">
    <name type="scientific">Prymnesium parvum</name>
    <name type="common">Toxic golden alga</name>
    <dbReference type="NCBI Taxonomy" id="97485"/>
    <lineage>
        <taxon>Eukaryota</taxon>
        <taxon>Haptista</taxon>
        <taxon>Haptophyta</taxon>
        <taxon>Prymnesiophyceae</taxon>
        <taxon>Prymnesiales</taxon>
        <taxon>Prymnesiaceae</taxon>
        <taxon>Prymnesium</taxon>
    </lineage>
</organism>
<evidence type="ECO:0000256" key="3">
    <source>
        <dbReference type="ARBA" id="ARBA00022927"/>
    </source>
</evidence>
<dbReference type="InterPro" id="IPR011012">
    <property type="entry name" value="Longin-like_dom_sf"/>
</dbReference>
<keyword evidence="3 5" id="KW-0653">Protein transport</keyword>
<comment type="subcellular location">
    <subcellularLocation>
        <location evidence="1">Endomembrane system</location>
    </subcellularLocation>
</comment>
<comment type="caution">
    <text evidence="8">The sequence shown here is derived from an EMBL/GenBank/DDBJ whole genome shotgun (WGS) entry which is preliminary data.</text>
</comment>
<name>A0AB34JGW6_PRYPA</name>
<dbReference type="InterPro" id="IPR036168">
    <property type="entry name" value="AP2_Mu_C_sf"/>
</dbReference>
<comment type="similarity">
    <text evidence="5">Belongs to the adaptor complexes medium subunit family.</text>
</comment>
<evidence type="ECO:0000256" key="2">
    <source>
        <dbReference type="ARBA" id="ARBA00022448"/>
    </source>
</evidence>
<sequence length="424" mass="46532">MLLHGLFFLGKNGNIVLEKHWRDGVHRQLTEQFYAHVQSVGKAEDVAPVFATSRHVLLHVRRGDLFILGAVGRDVAPLLVIELLSRIADLLELYLKELTENALRHNFITVYQLLDEMIDNGAPLHTESNVLQELVLPPAEMKSMVAAVTGSSQVSSALPEGTMSDAPWRRAGVRYAANELYVDLMERVDAVVDASTGMLRSAEVWGEALCKCQLSGRPELTLTFVNPHILEDVSFHQCVRLPRWERENCLSFVPPDGKFSLFAYRVRGIGGLPIYVSPNITFAPPSDDGSCSEGRLSVMVGIKHTDGKPVEDVSVKIPLPAHTASASFSASSGTVVYDDATKECTWMIGRLSKDGISPSLNGTITLLPGRAGRDVGVSLFANFKVVTFATSGLKVASLRLEREEYQPYKGVRSITYAGRVEVRT</sequence>
<gene>
    <name evidence="7" type="ORF">AB1Y20_022658</name>
    <name evidence="8" type="ORF">AB1Y20_022668</name>
</gene>
<keyword evidence="2 5" id="KW-0813">Transport</keyword>
<dbReference type="GO" id="GO:0012505">
    <property type="term" value="C:endomembrane system"/>
    <property type="evidence" value="ECO:0007669"/>
    <property type="project" value="UniProtKB-SubCell"/>
</dbReference>
<dbReference type="EMBL" id="JBGBPQ010000008">
    <property type="protein sequence ID" value="KAL1521114.1"/>
    <property type="molecule type" value="Genomic_DNA"/>
</dbReference>
<dbReference type="CDD" id="cd14837">
    <property type="entry name" value="AP3_Mu_N"/>
    <property type="match status" value="1"/>
</dbReference>